<dbReference type="Proteomes" id="UP000184300">
    <property type="component" value="Unassembled WGS sequence"/>
</dbReference>
<accession>A0A1L9VAK6</accession>
<evidence type="ECO:0000313" key="2">
    <source>
        <dbReference type="EMBL" id="OJJ80933.1"/>
    </source>
</evidence>
<feature type="domain" description="F-box" evidence="1">
    <location>
        <begin position="3"/>
        <end position="35"/>
    </location>
</feature>
<dbReference type="RefSeq" id="XP_022397631.1">
    <property type="nucleotide sequence ID" value="XM_022550065.1"/>
</dbReference>
<dbReference type="OrthoDB" id="3886018at2759"/>
<reference evidence="3" key="1">
    <citation type="journal article" date="2017" name="Genome Biol.">
        <title>Comparative genomics reveals high biological diversity and specific adaptations in the industrially and medically important fungal genus Aspergillus.</title>
        <authorList>
            <person name="de Vries R.P."/>
            <person name="Riley R."/>
            <person name="Wiebenga A."/>
            <person name="Aguilar-Osorio G."/>
            <person name="Amillis S."/>
            <person name="Uchima C.A."/>
            <person name="Anderluh G."/>
            <person name="Asadollahi M."/>
            <person name="Askin M."/>
            <person name="Barry K."/>
            <person name="Battaglia E."/>
            <person name="Bayram O."/>
            <person name="Benocci T."/>
            <person name="Braus-Stromeyer S.A."/>
            <person name="Caldana C."/>
            <person name="Canovas D."/>
            <person name="Cerqueira G.C."/>
            <person name="Chen F."/>
            <person name="Chen W."/>
            <person name="Choi C."/>
            <person name="Clum A."/>
            <person name="Dos Santos R.A."/>
            <person name="Damasio A.R."/>
            <person name="Diallinas G."/>
            <person name="Emri T."/>
            <person name="Fekete E."/>
            <person name="Flipphi M."/>
            <person name="Freyberg S."/>
            <person name="Gallo A."/>
            <person name="Gournas C."/>
            <person name="Habgood R."/>
            <person name="Hainaut M."/>
            <person name="Harispe M.L."/>
            <person name="Henrissat B."/>
            <person name="Hilden K.S."/>
            <person name="Hope R."/>
            <person name="Hossain A."/>
            <person name="Karabika E."/>
            <person name="Karaffa L."/>
            <person name="Karanyi Z."/>
            <person name="Krasevec N."/>
            <person name="Kuo A."/>
            <person name="Kusch H."/>
            <person name="LaButti K."/>
            <person name="Lagendijk E.L."/>
            <person name="Lapidus A."/>
            <person name="Levasseur A."/>
            <person name="Lindquist E."/>
            <person name="Lipzen A."/>
            <person name="Logrieco A.F."/>
            <person name="MacCabe A."/>
            <person name="Maekelae M.R."/>
            <person name="Malavazi I."/>
            <person name="Melin P."/>
            <person name="Meyer V."/>
            <person name="Mielnichuk N."/>
            <person name="Miskei M."/>
            <person name="Molnar A.P."/>
            <person name="Mule G."/>
            <person name="Ngan C.Y."/>
            <person name="Orejas M."/>
            <person name="Orosz E."/>
            <person name="Ouedraogo J.P."/>
            <person name="Overkamp K.M."/>
            <person name="Park H.-S."/>
            <person name="Perrone G."/>
            <person name="Piumi F."/>
            <person name="Punt P.J."/>
            <person name="Ram A.F."/>
            <person name="Ramon A."/>
            <person name="Rauscher S."/>
            <person name="Record E."/>
            <person name="Riano-Pachon D.M."/>
            <person name="Robert V."/>
            <person name="Roehrig J."/>
            <person name="Ruller R."/>
            <person name="Salamov A."/>
            <person name="Salih N.S."/>
            <person name="Samson R.A."/>
            <person name="Sandor E."/>
            <person name="Sanguinetti M."/>
            <person name="Schuetze T."/>
            <person name="Sepcic K."/>
            <person name="Shelest E."/>
            <person name="Sherlock G."/>
            <person name="Sophianopoulou V."/>
            <person name="Squina F.M."/>
            <person name="Sun H."/>
            <person name="Susca A."/>
            <person name="Todd R.B."/>
            <person name="Tsang A."/>
            <person name="Unkles S.E."/>
            <person name="van de Wiele N."/>
            <person name="van Rossen-Uffink D."/>
            <person name="Oliveira J.V."/>
            <person name="Vesth T.C."/>
            <person name="Visser J."/>
            <person name="Yu J.-H."/>
            <person name="Zhou M."/>
            <person name="Andersen M.R."/>
            <person name="Archer D.B."/>
            <person name="Baker S.E."/>
            <person name="Benoit I."/>
            <person name="Brakhage A.A."/>
            <person name="Braus G.H."/>
            <person name="Fischer R."/>
            <person name="Frisvad J.C."/>
            <person name="Goldman G.H."/>
            <person name="Houbraken J."/>
            <person name="Oakley B."/>
            <person name="Pocsi I."/>
            <person name="Scazzocchio C."/>
            <person name="Seiboth B."/>
            <person name="vanKuyk P.A."/>
            <person name="Wortman J."/>
            <person name="Dyer P.S."/>
            <person name="Grigoriev I.V."/>
        </authorList>
    </citation>
    <scope>NUCLEOTIDE SEQUENCE [LARGE SCALE GENOMIC DNA]</scope>
    <source>
        <strain evidence="3">CBS 516.65</strain>
    </source>
</reference>
<protein>
    <recommendedName>
        <fullName evidence="1">F-box domain-containing protein</fullName>
    </recommendedName>
</protein>
<proteinExistence type="predicted"/>
<keyword evidence="3" id="KW-1185">Reference proteome</keyword>
<dbReference type="SUPFAM" id="SSF81383">
    <property type="entry name" value="F-box domain"/>
    <property type="match status" value="1"/>
</dbReference>
<dbReference type="InterPro" id="IPR001810">
    <property type="entry name" value="F-box_dom"/>
</dbReference>
<evidence type="ECO:0000313" key="3">
    <source>
        <dbReference type="Proteomes" id="UP000184300"/>
    </source>
</evidence>
<dbReference type="GeneID" id="34466325"/>
<name>A0A1L9VAK6_ASPGL</name>
<dbReference type="InterPro" id="IPR036047">
    <property type="entry name" value="F-box-like_dom_sf"/>
</dbReference>
<dbReference type="EMBL" id="KV878908">
    <property type="protein sequence ID" value="OJJ80933.1"/>
    <property type="molecule type" value="Genomic_DNA"/>
</dbReference>
<evidence type="ECO:0000259" key="1">
    <source>
        <dbReference type="Pfam" id="PF00646"/>
    </source>
</evidence>
<organism evidence="2 3">
    <name type="scientific">Aspergillus glaucus CBS 516.65</name>
    <dbReference type="NCBI Taxonomy" id="1160497"/>
    <lineage>
        <taxon>Eukaryota</taxon>
        <taxon>Fungi</taxon>
        <taxon>Dikarya</taxon>
        <taxon>Ascomycota</taxon>
        <taxon>Pezizomycotina</taxon>
        <taxon>Eurotiomycetes</taxon>
        <taxon>Eurotiomycetidae</taxon>
        <taxon>Eurotiales</taxon>
        <taxon>Aspergillaceae</taxon>
        <taxon>Aspergillus</taxon>
        <taxon>Aspergillus subgen. Aspergillus</taxon>
    </lineage>
</organism>
<dbReference type="Pfam" id="PF00646">
    <property type="entry name" value="F-box"/>
    <property type="match status" value="1"/>
</dbReference>
<dbReference type="AlphaFoldDB" id="A0A1L9VAK6"/>
<dbReference type="VEuPathDB" id="FungiDB:ASPGLDRAFT_803483"/>
<sequence>MIWNTLPLEIFEIILTYLDLGSIKALRLVHRTFSERSIGPYFLSFLRQPDTDLSEHSLKSLRALALHPRLKLKVHTLTIRAACFDSSEAKKILKTKRKTITESHGAFMISEREECSPEELSEVQADLDWVKAHRNIQNAESQEAVIDCLQSALWHTMSRLRILPPTYLVSVGMTSV</sequence>
<dbReference type="CDD" id="cd09917">
    <property type="entry name" value="F-box_SF"/>
    <property type="match status" value="1"/>
</dbReference>
<gene>
    <name evidence="2" type="ORF">ASPGLDRAFT_803483</name>
</gene>